<evidence type="ECO:0000313" key="2">
    <source>
        <dbReference type="EMBL" id="PSW19767.1"/>
    </source>
</evidence>
<dbReference type="Gene3D" id="3.90.550.10">
    <property type="entry name" value="Spore Coat Polysaccharide Biosynthesis Protein SpsA, Chain A"/>
    <property type="match status" value="1"/>
</dbReference>
<dbReference type="InterPro" id="IPR005835">
    <property type="entry name" value="NTP_transferase_dom"/>
</dbReference>
<gene>
    <name evidence="2" type="ORF">C9I94_23400</name>
</gene>
<feature type="domain" description="Nucleotidyl transferase" evidence="1">
    <location>
        <begin position="20"/>
        <end position="240"/>
    </location>
</feature>
<dbReference type="CDD" id="cd06915">
    <property type="entry name" value="NTP_transferase_WcbM_like"/>
    <property type="match status" value="1"/>
</dbReference>
<dbReference type="GO" id="GO:0016740">
    <property type="term" value="F:transferase activity"/>
    <property type="evidence" value="ECO:0007669"/>
    <property type="project" value="UniProtKB-KW"/>
</dbReference>
<sequence length="254" mass="27582">MLSAALLKKDTSMAKSTTSAIILCGGLGTRLSAITNNKPKPMVDVAGVPFLEYQFNYLIAQGVTRAILAVSHLKECIIDHFGSQYKTLNIEYVSEDSPLGTGGAIKNVLSQAEFQPNESIVILNGDTFVEFSLQALAKDSEDHLLVIAAKSVDDTARYGKITIDNSKIVTGFQEKKAGNQGYINAGVYMTHSGLLAALPDLERFSFEEDFLHHEIAHRSIGASFLDGFFIDIGIPEDYYAFCDLMGSGKIQCPS</sequence>
<dbReference type="Proteomes" id="UP000240481">
    <property type="component" value="Unassembled WGS sequence"/>
</dbReference>
<keyword evidence="2" id="KW-0808">Transferase</keyword>
<dbReference type="STRING" id="680026.AB733_19300"/>
<dbReference type="InterPro" id="IPR050486">
    <property type="entry name" value="Mannose-1P_guanyltransferase"/>
</dbReference>
<accession>A0A2T3NU30</accession>
<proteinExistence type="predicted"/>
<dbReference type="SUPFAM" id="SSF53448">
    <property type="entry name" value="Nucleotide-diphospho-sugar transferases"/>
    <property type="match status" value="1"/>
</dbReference>
<dbReference type="PANTHER" id="PTHR22572">
    <property type="entry name" value="SUGAR-1-PHOSPHATE GUANYL TRANSFERASE"/>
    <property type="match status" value="1"/>
</dbReference>
<keyword evidence="3" id="KW-1185">Reference proteome</keyword>
<dbReference type="EMBL" id="PYLZ01000019">
    <property type="protein sequence ID" value="PSW19767.1"/>
    <property type="molecule type" value="Genomic_DNA"/>
</dbReference>
<dbReference type="Pfam" id="PF00483">
    <property type="entry name" value="NTP_transferase"/>
    <property type="match status" value="1"/>
</dbReference>
<organism evidence="2 3">
    <name type="scientific">Photobacterium swingsii</name>
    <dbReference type="NCBI Taxonomy" id="680026"/>
    <lineage>
        <taxon>Bacteria</taxon>
        <taxon>Pseudomonadati</taxon>
        <taxon>Pseudomonadota</taxon>
        <taxon>Gammaproteobacteria</taxon>
        <taxon>Vibrionales</taxon>
        <taxon>Vibrionaceae</taxon>
        <taxon>Photobacterium</taxon>
    </lineage>
</organism>
<comment type="caution">
    <text evidence="2">The sequence shown here is derived from an EMBL/GenBank/DDBJ whole genome shotgun (WGS) entry which is preliminary data.</text>
</comment>
<name>A0A2T3NU30_9GAMM</name>
<evidence type="ECO:0000259" key="1">
    <source>
        <dbReference type="Pfam" id="PF00483"/>
    </source>
</evidence>
<evidence type="ECO:0000313" key="3">
    <source>
        <dbReference type="Proteomes" id="UP000240481"/>
    </source>
</evidence>
<reference evidence="2 3" key="1">
    <citation type="submission" date="2018-01" db="EMBL/GenBank/DDBJ databases">
        <title>Whole genome sequencing of Histamine producing bacteria.</title>
        <authorList>
            <person name="Butler K."/>
        </authorList>
    </citation>
    <scope>NUCLEOTIDE SEQUENCE [LARGE SCALE GENOMIC DNA]</scope>
    <source>
        <strain evidence="2 3">DSM 24669</strain>
    </source>
</reference>
<dbReference type="AlphaFoldDB" id="A0A2T3NU30"/>
<dbReference type="InterPro" id="IPR029044">
    <property type="entry name" value="Nucleotide-diphossugar_trans"/>
</dbReference>
<protein>
    <submittedName>
        <fullName evidence="2">D-glycero-D-manno-heptose 1-phosphate guanosyltransferase</fullName>
    </submittedName>
</protein>